<feature type="transmembrane region" description="Helical" evidence="6">
    <location>
        <begin position="236"/>
        <end position="257"/>
    </location>
</feature>
<dbReference type="InterPro" id="IPR003339">
    <property type="entry name" value="ABC/ECF_trnsptr_transmembrane"/>
</dbReference>
<evidence type="ECO:0000256" key="1">
    <source>
        <dbReference type="ARBA" id="ARBA00004651"/>
    </source>
</evidence>
<feature type="transmembrane region" description="Helical" evidence="6">
    <location>
        <begin position="111"/>
        <end position="141"/>
    </location>
</feature>
<dbReference type="NCBIfam" id="TIGR02454">
    <property type="entry name" value="ECF_T_CbiQ"/>
    <property type="match status" value="1"/>
</dbReference>
<dbReference type="PANTHER" id="PTHR34857:SF2">
    <property type="entry name" value="SLL0384 PROTEIN"/>
    <property type="match status" value="1"/>
</dbReference>
<evidence type="ECO:0000313" key="7">
    <source>
        <dbReference type="EMBL" id="CAB4904966.1"/>
    </source>
</evidence>
<dbReference type="InterPro" id="IPR012809">
    <property type="entry name" value="ECF_CbiQ"/>
</dbReference>
<dbReference type="GO" id="GO:0006824">
    <property type="term" value="P:cobalt ion transport"/>
    <property type="evidence" value="ECO:0007669"/>
    <property type="project" value="InterPro"/>
</dbReference>
<protein>
    <submittedName>
        <fullName evidence="7">Unannotated protein</fullName>
    </submittedName>
</protein>
<keyword evidence="3 6" id="KW-0812">Transmembrane</keyword>
<dbReference type="Pfam" id="PF02361">
    <property type="entry name" value="CbiQ"/>
    <property type="match status" value="1"/>
</dbReference>
<name>A0A6J7GD63_9ZZZZ</name>
<evidence type="ECO:0000256" key="5">
    <source>
        <dbReference type="ARBA" id="ARBA00023136"/>
    </source>
</evidence>
<evidence type="ECO:0000256" key="4">
    <source>
        <dbReference type="ARBA" id="ARBA00022989"/>
    </source>
</evidence>
<sequence length="258" mass="26981">MSGAAHGGNEELLGLDTPLHRLPPQTKVAALGVFALAVALTPTHAVWAFALHLVLVLAAATVAQIPPGDLLRRLVIEVPFVLFVVVLPFVATGEQVRVLGVPLAVDGLWLAFGIVAKASLVLLATAVLAACTPPAAILAGAERLHAPRVMTAIAGFAIRYVEVILAELGRMRTARIARGDDPRFIWQARAVVRSAGTLLVRCFERGERVQLAMVSRGWDGGIPAGLLTAPATRLQWAGALSLPVLAATTVLAAHLVVG</sequence>
<dbReference type="EMBL" id="CAFBMK010000032">
    <property type="protein sequence ID" value="CAB4904966.1"/>
    <property type="molecule type" value="Genomic_DNA"/>
</dbReference>
<dbReference type="PANTHER" id="PTHR34857">
    <property type="entry name" value="SLL0384 PROTEIN"/>
    <property type="match status" value="1"/>
</dbReference>
<evidence type="ECO:0000256" key="2">
    <source>
        <dbReference type="ARBA" id="ARBA00022475"/>
    </source>
</evidence>
<proteinExistence type="predicted"/>
<reference evidence="7" key="1">
    <citation type="submission" date="2020-05" db="EMBL/GenBank/DDBJ databases">
        <authorList>
            <person name="Chiriac C."/>
            <person name="Salcher M."/>
            <person name="Ghai R."/>
            <person name="Kavagutti S V."/>
        </authorList>
    </citation>
    <scope>NUCLEOTIDE SEQUENCE</scope>
</reference>
<keyword evidence="2" id="KW-1003">Cell membrane</keyword>
<evidence type="ECO:0000256" key="3">
    <source>
        <dbReference type="ARBA" id="ARBA00022692"/>
    </source>
</evidence>
<dbReference type="GO" id="GO:0043190">
    <property type="term" value="C:ATP-binding cassette (ABC) transporter complex"/>
    <property type="evidence" value="ECO:0007669"/>
    <property type="project" value="InterPro"/>
</dbReference>
<accession>A0A6J7GD63</accession>
<comment type="subcellular location">
    <subcellularLocation>
        <location evidence="1">Cell membrane</location>
        <topology evidence="1">Multi-pass membrane protein</topology>
    </subcellularLocation>
</comment>
<keyword evidence="5 6" id="KW-0472">Membrane</keyword>
<feature type="transmembrane region" description="Helical" evidence="6">
    <location>
        <begin position="29"/>
        <end position="62"/>
    </location>
</feature>
<keyword evidence="4 6" id="KW-1133">Transmembrane helix</keyword>
<dbReference type="AlphaFoldDB" id="A0A6J7GD63"/>
<evidence type="ECO:0000256" key="6">
    <source>
        <dbReference type="SAM" id="Phobius"/>
    </source>
</evidence>
<feature type="transmembrane region" description="Helical" evidence="6">
    <location>
        <begin position="74"/>
        <end position="91"/>
    </location>
</feature>
<dbReference type="CDD" id="cd16914">
    <property type="entry name" value="EcfT"/>
    <property type="match status" value="1"/>
</dbReference>
<organism evidence="7">
    <name type="scientific">freshwater metagenome</name>
    <dbReference type="NCBI Taxonomy" id="449393"/>
    <lineage>
        <taxon>unclassified sequences</taxon>
        <taxon>metagenomes</taxon>
        <taxon>ecological metagenomes</taxon>
    </lineage>
</organism>
<gene>
    <name evidence="7" type="ORF">UFOPK3564_00818</name>
</gene>
<dbReference type="InterPro" id="IPR051611">
    <property type="entry name" value="ECF_transporter_component"/>
</dbReference>